<feature type="transmembrane region" description="Helical" evidence="1">
    <location>
        <begin position="12"/>
        <end position="31"/>
    </location>
</feature>
<keyword evidence="1" id="KW-0472">Membrane</keyword>
<feature type="transmembrane region" description="Helical" evidence="1">
    <location>
        <begin position="117"/>
        <end position="138"/>
    </location>
</feature>
<gene>
    <name evidence="2" type="primary">Necator_chrV.g20380</name>
    <name evidence="2" type="ORF">RB195_015587</name>
</gene>
<proteinExistence type="predicted"/>
<feature type="transmembrane region" description="Helical" evidence="1">
    <location>
        <begin position="67"/>
        <end position="97"/>
    </location>
</feature>
<protein>
    <submittedName>
        <fullName evidence="2">Uncharacterized protein</fullName>
    </submittedName>
</protein>
<evidence type="ECO:0000256" key="1">
    <source>
        <dbReference type="SAM" id="Phobius"/>
    </source>
</evidence>
<sequence>MINIPDPDLKTIVIIASLVSYVVYNILFLVAQLWEAFATLVLGLYYALIFYGYMYKNKKVMMIGTALQALATVVFFGLFVFFMVEIFTAHSLVYHVLVYIKNMNENKRVEVARNCSIAMTIDSLITAVLHFWALYFCVKECKFTESPWMTVVNAFEGLRFQRDQSGGSLETPIAAIAIHTELEYPEQTDIPRLRTTSYGEIVGVESRIGRGRLSDRHRSMPTTTRTAF</sequence>
<accession>A0ABR1E592</accession>
<feature type="transmembrane region" description="Helical" evidence="1">
    <location>
        <begin position="37"/>
        <end position="55"/>
    </location>
</feature>
<reference evidence="2 3" key="1">
    <citation type="submission" date="2023-08" db="EMBL/GenBank/DDBJ databases">
        <title>A Necator americanus chromosomal reference genome.</title>
        <authorList>
            <person name="Ilik V."/>
            <person name="Petrzelkova K.J."/>
            <person name="Pardy F."/>
            <person name="Fuh T."/>
            <person name="Niatou-Singa F.S."/>
            <person name="Gouil Q."/>
            <person name="Baker L."/>
            <person name="Ritchie M.E."/>
            <person name="Jex A.R."/>
            <person name="Gazzola D."/>
            <person name="Li H."/>
            <person name="Toshio Fujiwara R."/>
            <person name="Zhan B."/>
            <person name="Aroian R.V."/>
            <person name="Pafco B."/>
            <person name="Schwarz E.M."/>
        </authorList>
    </citation>
    <scope>NUCLEOTIDE SEQUENCE [LARGE SCALE GENOMIC DNA]</scope>
    <source>
        <strain evidence="2 3">Aroian</strain>
        <tissue evidence="2">Whole animal</tissue>
    </source>
</reference>
<evidence type="ECO:0000313" key="3">
    <source>
        <dbReference type="Proteomes" id="UP001303046"/>
    </source>
</evidence>
<keyword evidence="1" id="KW-0812">Transmembrane</keyword>
<name>A0ABR1E592_NECAM</name>
<keyword evidence="3" id="KW-1185">Reference proteome</keyword>
<keyword evidence="1" id="KW-1133">Transmembrane helix</keyword>
<organism evidence="2 3">
    <name type="scientific">Necator americanus</name>
    <name type="common">Human hookworm</name>
    <dbReference type="NCBI Taxonomy" id="51031"/>
    <lineage>
        <taxon>Eukaryota</taxon>
        <taxon>Metazoa</taxon>
        <taxon>Ecdysozoa</taxon>
        <taxon>Nematoda</taxon>
        <taxon>Chromadorea</taxon>
        <taxon>Rhabditida</taxon>
        <taxon>Rhabditina</taxon>
        <taxon>Rhabditomorpha</taxon>
        <taxon>Strongyloidea</taxon>
        <taxon>Ancylostomatidae</taxon>
        <taxon>Bunostominae</taxon>
        <taxon>Necator</taxon>
    </lineage>
</organism>
<dbReference type="Proteomes" id="UP001303046">
    <property type="component" value="Unassembled WGS sequence"/>
</dbReference>
<comment type="caution">
    <text evidence="2">The sequence shown here is derived from an EMBL/GenBank/DDBJ whole genome shotgun (WGS) entry which is preliminary data.</text>
</comment>
<dbReference type="EMBL" id="JAVFWL010000005">
    <property type="protein sequence ID" value="KAK6757854.1"/>
    <property type="molecule type" value="Genomic_DNA"/>
</dbReference>
<evidence type="ECO:0000313" key="2">
    <source>
        <dbReference type="EMBL" id="KAK6757854.1"/>
    </source>
</evidence>